<protein>
    <submittedName>
        <fullName evidence="4">Unannotated protein</fullName>
    </submittedName>
</protein>
<dbReference type="SUPFAM" id="SSF53822">
    <property type="entry name" value="Periplasmic binding protein-like I"/>
    <property type="match status" value="1"/>
</dbReference>
<evidence type="ECO:0000313" key="4">
    <source>
        <dbReference type="EMBL" id="CAB4656877.1"/>
    </source>
</evidence>
<dbReference type="PANTHER" id="PTHR30036:SF7">
    <property type="entry name" value="ABC TRANSPORTER PERIPLASMIC-BINDING PROTEIN YPHF"/>
    <property type="match status" value="1"/>
</dbReference>
<evidence type="ECO:0000256" key="2">
    <source>
        <dbReference type="ARBA" id="ARBA00007639"/>
    </source>
</evidence>
<dbReference type="AlphaFoldDB" id="A0A6J6L4C1"/>
<comment type="subcellular location">
    <subcellularLocation>
        <location evidence="1">Cell envelope</location>
    </subcellularLocation>
</comment>
<dbReference type="InterPro" id="IPR025997">
    <property type="entry name" value="SBP_2_dom"/>
</dbReference>
<proteinExistence type="inferred from homology"/>
<organism evidence="4">
    <name type="scientific">freshwater metagenome</name>
    <dbReference type="NCBI Taxonomy" id="449393"/>
    <lineage>
        <taxon>unclassified sequences</taxon>
        <taxon>metagenomes</taxon>
        <taxon>ecological metagenomes</taxon>
    </lineage>
</organism>
<gene>
    <name evidence="4" type="ORF">UFOPK2292_00010</name>
</gene>
<comment type="similarity">
    <text evidence="2">Belongs to the bacterial solute-binding protein 2 family.</text>
</comment>
<dbReference type="Pfam" id="PF13407">
    <property type="entry name" value="Peripla_BP_4"/>
    <property type="match status" value="1"/>
</dbReference>
<dbReference type="InterPro" id="IPR028082">
    <property type="entry name" value="Peripla_BP_I"/>
</dbReference>
<accession>A0A6J6L4C1</accession>
<dbReference type="GO" id="GO:0030288">
    <property type="term" value="C:outer membrane-bounded periplasmic space"/>
    <property type="evidence" value="ECO:0007669"/>
    <property type="project" value="TreeGrafter"/>
</dbReference>
<evidence type="ECO:0000259" key="3">
    <source>
        <dbReference type="Pfam" id="PF13407"/>
    </source>
</evidence>
<dbReference type="PANTHER" id="PTHR30036">
    <property type="entry name" value="D-XYLOSE-BINDING PERIPLASMIC PROTEIN"/>
    <property type="match status" value="1"/>
</dbReference>
<dbReference type="EMBL" id="CAEZWU010000001">
    <property type="protein sequence ID" value="CAB4656877.1"/>
    <property type="molecule type" value="Genomic_DNA"/>
</dbReference>
<dbReference type="Gene3D" id="3.40.50.2300">
    <property type="match status" value="2"/>
</dbReference>
<dbReference type="InterPro" id="IPR050555">
    <property type="entry name" value="Bact_Solute-Bind_Prot2"/>
</dbReference>
<evidence type="ECO:0000256" key="1">
    <source>
        <dbReference type="ARBA" id="ARBA00004196"/>
    </source>
</evidence>
<sequence length="394" mass="41551">MTNSINFRRGLALAVTGLLALTACGGSSESTDTTVAASADTVAAGESAADIAAARVAKYLQTNSTLNIGDAPSSVPEGKTVFYLECGVGVCAEIRVGVEAAVKALGWNFKTVAHQDTPESVVAAFDAAIAAKPDVVFWSGDPRDWIVSQLETLESMNIPVIAWSLPEAYEPGDVVKANILSQDDYYFYGVLMADYAVANSANKNIRFVGLPVFPVLSLVQQGFNDELAKICPECKIETQEIAIADIGANLPGQIVSALQADKELDFIVYAFGGMMYGVPDALDAAGLIDQAKAVSQAGGPMNFDFIANGRHQLGEVALASELLGWRAVDMAVSLLSGGSVSKAPATESIDGRPDIGLNGLPLQILQVDTIKDPTKAWPGIEGFQDQFLTRWGKK</sequence>
<feature type="domain" description="Periplasmic binding protein" evidence="3">
    <location>
        <begin position="93"/>
        <end position="337"/>
    </location>
</feature>
<reference evidence="4" key="1">
    <citation type="submission" date="2020-05" db="EMBL/GenBank/DDBJ databases">
        <authorList>
            <person name="Chiriac C."/>
            <person name="Salcher M."/>
            <person name="Ghai R."/>
            <person name="Kavagutti S V."/>
        </authorList>
    </citation>
    <scope>NUCLEOTIDE SEQUENCE</scope>
</reference>
<name>A0A6J6L4C1_9ZZZZ</name>
<dbReference type="GO" id="GO:0030246">
    <property type="term" value="F:carbohydrate binding"/>
    <property type="evidence" value="ECO:0007669"/>
    <property type="project" value="TreeGrafter"/>
</dbReference>